<sequence length="65" mass="6230">MAPGPGSPGTSAQRPSDRIPALHPGAGILGDGRDGTGTRPGPRAGTLGPDSDGAPHAGLGRVPGR</sequence>
<feature type="region of interest" description="Disordered" evidence="1">
    <location>
        <begin position="1"/>
        <end position="65"/>
    </location>
</feature>
<protein>
    <submittedName>
        <fullName evidence="2">Uncharacterized protein</fullName>
    </submittedName>
</protein>
<organism evidence="2 3">
    <name type="scientific">Deinococcus koreensis</name>
    <dbReference type="NCBI Taxonomy" id="2054903"/>
    <lineage>
        <taxon>Bacteria</taxon>
        <taxon>Thermotogati</taxon>
        <taxon>Deinococcota</taxon>
        <taxon>Deinococci</taxon>
        <taxon>Deinococcales</taxon>
        <taxon>Deinococcaceae</taxon>
        <taxon>Deinococcus</taxon>
    </lineage>
</organism>
<name>A0A2K3URV6_9DEIO</name>
<evidence type="ECO:0000256" key="1">
    <source>
        <dbReference type="SAM" id="MobiDB-lite"/>
    </source>
</evidence>
<proteinExistence type="predicted"/>
<accession>A0A2K3URV6</accession>
<comment type="caution">
    <text evidence="2">The sequence shown here is derived from an EMBL/GenBank/DDBJ whole genome shotgun (WGS) entry which is preliminary data.</text>
</comment>
<evidence type="ECO:0000313" key="2">
    <source>
        <dbReference type="EMBL" id="PNY79247.1"/>
    </source>
</evidence>
<dbReference type="EMBL" id="PPPD01000005">
    <property type="protein sequence ID" value="PNY79247.1"/>
    <property type="molecule type" value="Genomic_DNA"/>
</dbReference>
<evidence type="ECO:0000313" key="3">
    <source>
        <dbReference type="Proteomes" id="UP000236379"/>
    </source>
</evidence>
<keyword evidence="3" id="KW-1185">Reference proteome</keyword>
<dbReference type="Proteomes" id="UP000236379">
    <property type="component" value="Unassembled WGS sequence"/>
</dbReference>
<feature type="compositionally biased region" description="Low complexity" evidence="1">
    <location>
        <begin position="37"/>
        <end position="49"/>
    </location>
</feature>
<reference evidence="2 3" key="1">
    <citation type="submission" date="2018-01" db="EMBL/GenBank/DDBJ databases">
        <title>Deinococcus koreensis sp. nov., a radiation-resistant bacterium isolated from river water.</title>
        <authorList>
            <person name="Choi A."/>
        </authorList>
    </citation>
    <scope>NUCLEOTIDE SEQUENCE [LARGE SCALE GENOMIC DNA]</scope>
    <source>
        <strain evidence="2 3">SJW1-2</strain>
    </source>
</reference>
<dbReference type="AlphaFoldDB" id="A0A2K3URV6"/>
<gene>
    <name evidence="2" type="ORF">CVO96_20230</name>
</gene>